<keyword evidence="1" id="KW-0732">Signal</keyword>
<feature type="chain" id="PRO_5011520573" description="Outer membrane protein beta-barrel domain-containing protein" evidence="1">
    <location>
        <begin position="24"/>
        <end position="225"/>
    </location>
</feature>
<evidence type="ECO:0000256" key="1">
    <source>
        <dbReference type="SAM" id="SignalP"/>
    </source>
</evidence>
<accession>A0A1I0SRX8</accession>
<feature type="signal peptide" evidence="1">
    <location>
        <begin position="1"/>
        <end position="23"/>
    </location>
</feature>
<sequence length="225" mass="25601">MKKIVLLLILLAQSSLIFSQTSADYNYSIGLRAYSIMQLPKILNQTNYQDFNHTYANALLMKFNDNQISYRVGGNFYRKDITFNNTCANCETAVGTVTDFAFKVGFEKNFTYSRIQPYFGIDLGYRSNRFSGNTYPGTTMFAATARYAESSKNGLVVSPVIGVKLNLLPYMNLFAESSLDYFYSYERQDLTDANGTSRTVNTYQKSEFLLNLFSAGIQFNISRRN</sequence>
<evidence type="ECO:0000313" key="2">
    <source>
        <dbReference type="EMBL" id="SFA42274.1"/>
    </source>
</evidence>
<dbReference type="OrthoDB" id="752592at2"/>
<gene>
    <name evidence="2" type="ORF">SAMN04488511_10329</name>
</gene>
<dbReference type="Proteomes" id="UP000198836">
    <property type="component" value="Unassembled WGS sequence"/>
</dbReference>
<dbReference type="AlphaFoldDB" id="A0A1I0SRX8"/>
<evidence type="ECO:0008006" key="4">
    <source>
        <dbReference type="Google" id="ProtNLM"/>
    </source>
</evidence>
<reference evidence="3" key="1">
    <citation type="submission" date="2016-10" db="EMBL/GenBank/DDBJ databases">
        <authorList>
            <person name="Varghese N."/>
            <person name="Submissions S."/>
        </authorList>
    </citation>
    <scope>NUCLEOTIDE SEQUENCE [LARGE SCALE GENOMIC DNA]</scope>
    <source>
        <strain evidence="3">DSM 18130</strain>
    </source>
</reference>
<dbReference type="STRING" id="332999.SAMN04488511_10329"/>
<proteinExistence type="predicted"/>
<dbReference type="EMBL" id="FOJM01000003">
    <property type="protein sequence ID" value="SFA42274.1"/>
    <property type="molecule type" value="Genomic_DNA"/>
</dbReference>
<evidence type="ECO:0000313" key="3">
    <source>
        <dbReference type="Proteomes" id="UP000198836"/>
    </source>
</evidence>
<name>A0A1I0SRX8_9SPHI</name>
<organism evidence="2 3">
    <name type="scientific">Pedobacter suwonensis</name>
    <dbReference type="NCBI Taxonomy" id="332999"/>
    <lineage>
        <taxon>Bacteria</taxon>
        <taxon>Pseudomonadati</taxon>
        <taxon>Bacteroidota</taxon>
        <taxon>Sphingobacteriia</taxon>
        <taxon>Sphingobacteriales</taxon>
        <taxon>Sphingobacteriaceae</taxon>
        <taxon>Pedobacter</taxon>
    </lineage>
</organism>
<protein>
    <recommendedName>
        <fullName evidence="4">Outer membrane protein beta-barrel domain-containing protein</fullName>
    </recommendedName>
</protein>
<keyword evidence="3" id="KW-1185">Reference proteome</keyword>
<dbReference type="RefSeq" id="WP_090980785.1">
    <property type="nucleotide sequence ID" value="NZ_FOJM01000003.1"/>
</dbReference>